<protein>
    <submittedName>
        <fullName evidence="1">Uncharacterized protein</fullName>
    </submittedName>
</protein>
<organism evidence="1 2">
    <name type="scientific">Glomus cerebriforme</name>
    <dbReference type="NCBI Taxonomy" id="658196"/>
    <lineage>
        <taxon>Eukaryota</taxon>
        <taxon>Fungi</taxon>
        <taxon>Fungi incertae sedis</taxon>
        <taxon>Mucoromycota</taxon>
        <taxon>Glomeromycotina</taxon>
        <taxon>Glomeromycetes</taxon>
        <taxon>Glomerales</taxon>
        <taxon>Glomeraceae</taxon>
        <taxon>Glomus</taxon>
    </lineage>
</organism>
<evidence type="ECO:0000313" key="1">
    <source>
        <dbReference type="EMBL" id="RIA82794.1"/>
    </source>
</evidence>
<sequence>MQISRITDLIESDKTDDGYPRIGTLTVKVEKGNIPIANFDIVKKKWVDKSILEFALPEKPFAEGGMRQSFMVTFLI</sequence>
<name>A0A397SJS7_9GLOM</name>
<evidence type="ECO:0000313" key="2">
    <source>
        <dbReference type="Proteomes" id="UP000265703"/>
    </source>
</evidence>
<gene>
    <name evidence="1" type="ORF">C1645_834801</name>
</gene>
<keyword evidence="2" id="KW-1185">Reference proteome</keyword>
<reference evidence="1 2" key="1">
    <citation type="submission" date="2018-06" db="EMBL/GenBank/DDBJ databases">
        <title>Comparative genomics reveals the genomic features of Rhizophagus irregularis, R. cerebriforme, R. diaphanum and Gigaspora rosea, and their symbiotic lifestyle signature.</title>
        <authorList>
            <person name="Morin E."/>
            <person name="San Clemente H."/>
            <person name="Chen E.C.H."/>
            <person name="De La Providencia I."/>
            <person name="Hainaut M."/>
            <person name="Kuo A."/>
            <person name="Kohler A."/>
            <person name="Murat C."/>
            <person name="Tang N."/>
            <person name="Roy S."/>
            <person name="Loubradou J."/>
            <person name="Henrissat B."/>
            <person name="Grigoriev I.V."/>
            <person name="Corradi N."/>
            <person name="Roux C."/>
            <person name="Martin F.M."/>
        </authorList>
    </citation>
    <scope>NUCLEOTIDE SEQUENCE [LARGE SCALE GENOMIC DNA]</scope>
    <source>
        <strain evidence="1 2">DAOM 227022</strain>
    </source>
</reference>
<dbReference type="EMBL" id="QKYT01000629">
    <property type="protein sequence ID" value="RIA82794.1"/>
    <property type="molecule type" value="Genomic_DNA"/>
</dbReference>
<accession>A0A397SJS7</accession>
<dbReference type="Proteomes" id="UP000265703">
    <property type="component" value="Unassembled WGS sequence"/>
</dbReference>
<comment type="caution">
    <text evidence="1">The sequence shown here is derived from an EMBL/GenBank/DDBJ whole genome shotgun (WGS) entry which is preliminary data.</text>
</comment>
<proteinExistence type="predicted"/>
<dbReference type="AlphaFoldDB" id="A0A397SJS7"/>